<dbReference type="Gene3D" id="3.30.420.10">
    <property type="entry name" value="Ribonuclease H-like superfamily/Ribonuclease H"/>
    <property type="match status" value="1"/>
</dbReference>
<proteinExistence type="predicted"/>
<comment type="caution">
    <text evidence="2">The sequence shown here is derived from an EMBL/GenBank/DDBJ whole genome shotgun (WGS) entry which is preliminary data.</text>
</comment>
<evidence type="ECO:0000313" key="2">
    <source>
        <dbReference type="EMBL" id="HAV92740.1"/>
    </source>
</evidence>
<name>A0A350HB24_UNCW3</name>
<dbReference type="InterPro" id="IPR012337">
    <property type="entry name" value="RNaseH-like_sf"/>
</dbReference>
<evidence type="ECO:0000259" key="1">
    <source>
        <dbReference type="Pfam" id="PF10108"/>
    </source>
</evidence>
<feature type="domain" description="Predicted 3'-5' exonuclease PolB-like" evidence="1">
    <location>
        <begin position="92"/>
        <end position="219"/>
    </location>
</feature>
<dbReference type="AlphaFoldDB" id="A0A350HB24"/>
<accession>A0A350HB24</accession>
<sequence>MIEMCFDIETIGCDWSKLDKGTQEYLNGRSREDEKAEDMLGLNAMTGEIAAISILNNEKKEIETFYQSREENLFTAASDFKKDDYYYRFKVCTEKEIIKAFYERIRNAAKFITFNGLKFDCPFISLRASLLEVKPTRNINTNRFRRDEHIDLFDVLTFYGSAKGMNLETYCKTYKVSNPKEEGISGKEVQKYFNEKKYREIAEYCSRDVFSTYSLYKKIKDYLL</sequence>
<dbReference type="InterPro" id="IPR019288">
    <property type="entry name" value="3'-5'_exonuclease_PolB-like"/>
</dbReference>
<evidence type="ECO:0000313" key="3">
    <source>
        <dbReference type="Proteomes" id="UP000264062"/>
    </source>
</evidence>
<reference evidence="2 3" key="1">
    <citation type="journal article" date="2018" name="Nat. Biotechnol.">
        <title>A standardized bacterial taxonomy based on genome phylogeny substantially revises the tree of life.</title>
        <authorList>
            <person name="Parks D.H."/>
            <person name="Chuvochina M."/>
            <person name="Waite D.W."/>
            <person name="Rinke C."/>
            <person name="Skarshewski A."/>
            <person name="Chaumeil P.A."/>
            <person name="Hugenholtz P."/>
        </authorList>
    </citation>
    <scope>NUCLEOTIDE SEQUENCE [LARGE SCALE GENOMIC DNA]</scope>
    <source>
        <strain evidence="2">UBA9956</strain>
    </source>
</reference>
<dbReference type="Proteomes" id="UP000264062">
    <property type="component" value="Unassembled WGS sequence"/>
</dbReference>
<protein>
    <recommendedName>
        <fullName evidence="1">Predicted 3'-5' exonuclease PolB-like domain-containing protein</fullName>
    </recommendedName>
</protein>
<dbReference type="EMBL" id="DMZY01000182">
    <property type="protein sequence ID" value="HAV92740.1"/>
    <property type="molecule type" value="Genomic_DNA"/>
</dbReference>
<dbReference type="GO" id="GO:0003676">
    <property type="term" value="F:nucleic acid binding"/>
    <property type="evidence" value="ECO:0007669"/>
    <property type="project" value="InterPro"/>
</dbReference>
<dbReference type="InterPro" id="IPR036397">
    <property type="entry name" value="RNaseH_sf"/>
</dbReference>
<gene>
    <name evidence="2" type="ORF">DCW38_06125</name>
</gene>
<dbReference type="SUPFAM" id="SSF53098">
    <property type="entry name" value="Ribonuclease H-like"/>
    <property type="match status" value="1"/>
</dbReference>
<dbReference type="Pfam" id="PF10108">
    <property type="entry name" value="DNA_pol_B_exo2"/>
    <property type="match status" value="1"/>
</dbReference>
<organism evidence="2 3">
    <name type="scientific">candidate division WOR-3 bacterium</name>
    <dbReference type="NCBI Taxonomy" id="2052148"/>
    <lineage>
        <taxon>Bacteria</taxon>
        <taxon>Bacteria division WOR-3</taxon>
    </lineage>
</organism>